<organism evidence="1 2">
    <name type="scientific">Planktothrix pseudagardhii</name>
    <dbReference type="NCBI Taxonomy" id="132604"/>
    <lineage>
        <taxon>Bacteria</taxon>
        <taxon>Bacillati</taxon>
        <taxon>Cyanobacteriota</taxon>
        <taxon>Cyanophyceae</taxon>
        <taxon>Oscillatoriophycideae</taxon>
        <taxon>Oscillatoriales</taxon>
        <taxon>Microcoleaceae</taxon>
        <taxon>Planktothrix</taxon>
    </lineage>
</organism>
<dbReference type="Proteomes" id="UP001153719">
    <property type="component" value="Chromosome"/>
</dbReference>
<reference evidence="1" key="1">
    <citation type="submission" date="2020-09" db="EMBL/GenBank/DDBJ databases">
        <authorList>
            <person name="Blom J."/>
        </authorList>
    </citation>
    <scope>NUCLEOTIDE SEQUENCE</scope>
    <source>
        <strain evidence="1">No.713</strain>
    </source>
</reference>
<protein>
    <submittedName>
        <fullName evidence="1">Uncharacterized protein</fullName>
    </submittedName>
</protein>
<proteinExistence type="predicted"/>
<evidence type="ECO:0000313" key="2">
    <source>
        <dbReference type="Proteomes" id="UP001153719"/>
    </source>
</evidence>
<dbReference type="AlphaFoldDB" id="A0A9W4G466"/>
<sequence length="65" mass="7478">MIMKGYIKGKSIILIDGLPENVQEGDQVEVSVSVIPKPKYSFPTFQLGIKEEYLNREKIYEYVNP</sequence>
<gene>
    <name evidence="1" type="ORF">NO713_01823</name>
</gene>
<keyword evidence="2" id="KW-1185">Reference proteome</keyword>
<accession>A0A9W4G466</accession>
<evidence type="ECO:0000313" key="1">
    <source>
        <dbReference type="EMBL" id="CAD5939454.1"/>
    </source>
</evidence>
<name>A0A9W4G466_9CYAN</name>
<dbReference type="RefSeq" id="WP_254173581.1">
    <property type="nucleotide sequence ID" value="NZ_LR882967.1"/>
</dbReference>
<dbReference type="EMBL" id="LR882967">
    <property type="protein sequence ID" value="CAD5939454.1"/>
    <property type="molecule type" value="Genomic_DNA"/>
</dbReference>
<dbReference type="KEGG" id="ppsu:NO713_01823"/>